<name>A0A378KWZ1_9GAMM</name>
<reference evidence="2 4" key="2">
    <citation type="submission" date="2018-06" db="EMBL/GenBank/DDBJ databases">
        <authorList>
            <consortium name="Pathogen Informatics"/>
            <person name="Doyle S."/>
        </authorList>
    </citation>
    <scope>NUCLEOTIDE SEQUENCE [LARGE SCALE GENOMIC DNA]</scope>
    <source>
        <strain evidence="2 4">NCTC12376</strain>
    </source>
</reference>
<dbReference type="PANTHER" id="PTHR35404:SF8">
    <property type="entry name" value="TRANSPOSASE OF TN10"/>
    <property type="match status" value="1"/>
</dbReference>
<organism evidence="2 4">
    <name type="scientific">Legionella quateirensis</name>
    <dbReference type="NCBI Taxonomy" id="45072"/>
    <lineage>
        <taxon>Bacteria</taxon>
        <taxon>Pseudomonadati</taxon>
        <taxon>Pseudomonadota</taxon>
        <taxon>Gammaproteobacteria</taxon>
        <taxon>Legionellales</taxon>
        <taxon>Legionellaceae</taxon>
        <taxon>Legionella</taxon>
    </lineage>
</organism>
<dbReference type="PANTHER" id="PTHR35404">
    <property type="entry name" value="TRANSPOSASE OF TN10"/>
    <property type="match status" value="1"/>
</dbReference>
<evidence type="ECO:0000313" key="2">
    <source>
        <dbReference type="EMBL" id="STY17878.1"/>
    </source>
</evidence>
<dbReference type="STRING" id="45072.Lqua_1103"/>
<protein>
    <submittedName>
        <fullName evidence="1">IS4-like transposase</fullName>
    </submittedName>
    <submittedName>
        <fullName evidence="2">Transposase, IS4-like</fullName>
    </submittedName>
</protein>
<dbReference type="Proteomes" id="UP000254230">
    <property type="component" value="Unassembled WGS sequence"/>
</dbReference>
<dbReference type="InterPro" id="IPR012337">
    <property type="entry name" value="RNaseH-like_sf"/>
</dbReference>
<dbReference type="AlphaFoldDB" id="A0A378KWZ1"/>
<sequence>MHVDMILHQLLDTTIHKTRITSLIPVITAIIKSKKLRLTQLGRELETPGQERSGINRVNKLLANRYYQHQSIVLYKAITHSLIGSQGRPIIVVDWTNIPNSKLLAEDGEQCALRASLIAEGRSLTLYEEVHPKKKESNAGVHRVFLNALKSILPERCSPYIVTDAGFKNPWFKAVLALG</sequence>
<evidence type="ECO:0000313" key="1">
    <source>
        <dbReference type="EMBL" id="KTD50876.1"/>
    </source>
</evidence>
<evidence type="ECO:0000313" key="3">
    <source>
        <dbReference type="Proteomes" id="UP000054639"/>
    </source>
</evidence>
<accession>A0A378KWZ1</accession>
<reference evidence="1 3" key="1">
    <citation type="submission" date="2015-11" db="EMBL/GenBank/DDBJ databases">
        <title>Genomic analysis of 38 Legionella species identifies large and diverse effector repertoires.</title>
        <authorList>
            <person name="Burstein D."/>
            <person name="Amaro F."/>
            <person name="Zusman T."/>
            <person name="Lifshitz Z."/>
            <person name="Cohen O."/>
            <person name="Gilbert J.A."/>
            <person name="Pupko T."/>
            <person name="Shuman H.A."/>
            <person name="Segal G."/>
        </authorList>
    </citation>
    <scope>NUCLEOTIDE SEQUENCE [LARGE SCALE GENOMIC DNA]</scope>
    <source>
        <strain evidence="1 3">ATCC 49507</strain>
    </source>
</reference>
<dbReference type="EMBL" id="UGOW01000001">
    <property type="protein sequence ID" value="STY17878.1"/>
    <property type="molecule type" value="Genomic_DNA"/>
</dbReference>
<dbReference type="EMBL" id="LNYR01000012">
    <property type="protein sequence ID" value="KTD50876.1"/>
    <property type="molecule type" value="Genomic_DNA"/>
</dbReference>
<dbReference type="OrthoDB" id="6140187at2"/>
<dbReference type="SUPFAM" id="SSF53098">
    <property type="entry name" value="Ribonuclease H-like"/>
    <property type="match status" value="1"/>
</dbReference>
<evidence type="ECO:0000313" key="4">
    <source>
        <dbReference type="Proteomes" id="UP000254230"/>
    </source>
</evidence>
<dbReference type="Proteomes" id="UP000054639">
    <property type="component" value="Unassembled WGS sequence"/>
</dbReference>
<keyword evidence="3" id="KW-1185">Reference proteome</keyword>
<gene>
    <name evidence="1" type="ORF">Lqua_1103</name>
    <name evidence="2" type="ORF">NCTC12376_01693</name>
</gene>
<proteinExistence type="predicted"/>
<dbReference type="RefSeq" id="WP_058473297.1">
    <property type="nucleotide sequence ID" value="NZ_CAAAIL010000004.1"/>
</dbReference>